<sequence length="301" mass="32461">MTDEDLGLARRLWTLYEPVHAVVYFHPTAFAAFEAAGLRGFWRGYFAQRAAPLGPVGEAPVRAAFFNFSRSFTARALPAVWELITPQAALDARRTGTAATLRELLADDVPPRDVEHVADDLWALAAEHPADGRVLAAANLALPRPDDPYERLWQACTTLREHRGDGHVAALLTAGLTGLEALVLRGAADLEADRLQAVRGWTDDEWQGATEELTGRGLISQARVTDAGQALLAEVEHVTDELAWRGWTTAGGTVADARRLAHHLHRAAVLCRAVLPPVNPIGVPEVGVDAGVDESPGHPTD</sequence>
<evidence type="ECO:0000313" key="1">
    <source>
        <dbReference type="EMBL" id="MFI7589272.1"/>
    </source>
</evidence>
<name>A0ABW8ASB9_9ACTN</name>
<dbReference type="Pfam" id="PF21863">
    <property type="entry name" value="HTH_67"/>
    <property type="match status" value="1"/>
</dbReference>
<proteinExistence type="predicted"/>
<reference evidence="1 2" key="1">
    <citation type="submission" date="2024-10" db="EMBL/GenBank/DDBJ databases">
        <title>The Natural Products Discovery Center: Release of the First 8490 Sequenced Strains for Exploring Actinobacteria Biosynthetic Diversity.</title>
        <authorList>
            <person name="Kalkreuter E."/>
            <person name="Kautsar S.A."/>
            <person name="Yang D."/>
            <person name="Bader C.D."/>
            <person name="Teijaro C.N."/>
            <person name="Fluegel L."/>
            <person name="Davis C.M."/>
            <person name="Simpson J.R."/>
            <person name="Lauterbach L."/>
            <person name="Steele A.D."/>
            <person name="Gui C."/>
            <person name="Meng S."/>
            <person name="Li G."/>
            <person name="Viehrig K."/>
            <person name="Ye F."/>
            <person name="Su P."/>
            <person name="Kiefer A.F."/>
            <person name="Nichols A."/>
            <person name="Cepeda A.J."/>
            <person name="Yan W."/>
            <person name="Fan B."/>
            <person name="Jiang Y."/>
            <person name="Adhikari A."/>
            <person name="Zheng C.-J."/>
            <person name="Schuster L."/>
            <person name="Cowan T.M."/>
            <person name="Smanski M.J."/>
            <person name="Chevrette M.G."/>
            <person name="De Carvalho L.P.S."/>
            <person name="Shen B."/>
        </authorList>
    </citation>
    <scope>NUCLEOTIDE SEQUENCE [LARGE SCALE GENOMIC DNA]</scope>
    <source>
        <strain evidence="1 2">NPDC049639</strain>
    </source>
</reference>
<protein>
    <recommendedName>
        <fullName evidence="3">SalK</fullName>
    </recommendedName>
</protein>
<dbReference type="InterPro" id="IPR054058">
    <property type="entry name" value="HTH_67"/>
</dbReference>
<keyword evidence="2" id="KW-1185">Reference proteome</keyword>
<evidence type="ECO:0008006" key="3">
    <source>
        <dbReference type="Google" id="ProtNLM"/>
    </source>
</evidence>
<dbReference type="NCBIfam" id="NF047719">
    <property type="entry name" value="SCO6745_fam_HTH"/>
    <property type="match status" value="1"/>
</dbReference>
<evidence type="ECO:0000313" key="2">
    <source>
        <dbReference type="Proteomes" id="UP001612915"/>
    </source>
</evidence>
<dbReference type="RefSeq" id="WP_398283815.1">
    <property type="nucleotide sequence ID" value="NZ_JBITLV010000007.1"/>
</dbReference>
<comment type="caution">
    <text evidence="1">The sequence shown here is derived from an EMBL/GenBank/DDBJ whole genome shotgun (WGS) entry which is preliminary data.</text>
</comment>
<accession>A0ABW8ASB9</accession>
<organism evidence="1 2">
    <name type="scientific">Spongisporangium articulatum</name>
    <dbReference type="NCBI Taxonomy" id="3362603"/>
    <lineage>
        <taxon>Bacteria</taxon>
        <taxon>Bacillati</taxon>
        <taxon>Actinomycetota</taxon>
        <taxon>Actinomycetes</taxon>
        <taxon>Kineosporiales</taxon>
        <taxon>Kineosporiaceae</taxon>
        <taxon>Spongisporangium</taxon>
    </lineage>
</organism>
<dbReference type="Proteomes" id="UP001612915">
    <property type="component" value="Unassembled WGS sequence"/>
</dbReference>
<gene>
    <name evidence="1" type="ORF">ACIB24_19575</name>
</gene>
<dbReference type="EMBL" id="JBITLV010000007">
    <property type="protein sequence ID" value="MFI7589272.1"/>
    <property type="molecule type" value="Genomic_DNA"/>
</dbReference>